<dbReference type="AlphaFoldDB" id="A0A5C5UV58"/>
<reference evidence="1 2" key="1">
    <citation type="submission" date="2019-02" db="EMBL/GenBank/DDBJ databases">
        <title>Deep-cultivation of Planctomycetes and their phenomic and genomic characterization uncovers novel biology.</title>
        <authorList>
            <person name="Wiegand S."/>
            <person name="Jogler M."/>
            <person name="Boedeker C."/>
            <person name="Pinto D."/>
            <person name="Vollmers J."/>
            <person name="Rivas-Marin E."/>
            <person name="Kohn T."/>
            <person name="Peeters S.H."/>
            <person name="Heuer A."/>
            <person name="Rast P."/>
            <person name="Oberbeckmann S."/>
            <person name="Bunk B."/>
            <person name="Jeske O."/>
            <person name="Meyerdierks A."/>
            <person name="Storesund J.E."/>
            <person name="Kallscheuer N."/>
            <person name="Luecker S."/>
            <person name="Lage O.M."/>
            <person name="Pohl T."/>
            <person name="Merkel B.J."/>
            <person name="Hornburger P."/>
            <person name="Mueller R.-W."/>
            <person name="Bruemmer F."/>
            <person name="Labrenz M."/>
            <person name="Spormann A.M."/>
            <person name="Op Den Camp H."/>
            <person name="Overmann J."/>
            <person name="Amann R."/>
            <person name="Jetten M.S.M."/>
            <person name="Mascher T."/>
            <person name="Medema M.H."/>
            <person name="Devos D.P."/>
            <person name="Kaster A.-K."/>
            <person name="Ovreas L."/>
            <person name="Rohde M."/>
            <person name="Galperin M.Y."/>
            <person name="Jogler C."/>
        </authorList>
    </citation>
    <scope>NUCLEOTIDE SEQUENCE [LARGE SCALE GENOMIC DNA]</scope>
    <source>
        <strain evidence="1 2">KOR34</strain>
    </source>
</reference>
<evidence type="ECO:0000313" key="1">
    <source>
        <dbReference type="EMBL" id="TWT29322.1"/>
    </source>
</evidence>
<proteinExistence type="predicted"/>
<dbReference type="Proteomes" id="UP000316714">
    <property type="component" value="Unassembled WGS sequence"/>
</dbReference>
<dbReference type="RefSeq" id="WP_146569037.1">
    <property type="nucleotide sequence ID" value="NZ_SIHJ01000009.1"/>
</dbReference>
<dbReference type="EMBL" id="SIHJ01000009">
    <property type="protein sequence ID" value="TWT29322.1"/>
    <property type="molecule type" value="Genomic_DNA"/>
</dbReference>
<keyword evidence="2" id="KW-1185">Reference proteome</keyword>
<name>A0A5C5UV58_9BACT</name>
<comment type="caution">
    <text evidence="1">The sequence shown here is derived from an EMBL/GenBank/DDBJ whole genome shotgun (WGS) entry which is preliminary data.</text>
</comment>
<accession>A0A5C5UV58</accession>
<sequence length="212" mass="23292">MNDRQKALCIESYRLAHSVVECAAYASFIPPNCDNSVNSPGDVASRAAHLEDSLDCLRESVKPETRQLFNAANPFPAQVGSYAGLSYLEVAEEYGEDVLSTAAASGLTSEPDEESMTRFFKELSARRFPAFDIGLLELHLYKECVRVIGDEQIEVPHRSTREPRSEVVRAAVNLLADARARGVAPDYGVIAQRTGASRKYVRSIASKYGFTP</sequence>
<gene>
    <name evidence="1" type="ORF">KOR34_52320</name>
</gene>
<protein>
    <submittedName>
        <fullName evidence="1">Uncharacterized protein</fullName>
    </submittedName>
</protein>
<evidence type="ECO:0000313" key="2">
    <source>
        <dbReference type="Proteomes" id="UP000316714"/>
    </source>
</evidence>
<organism evidence="1 2">
    <name type="scientific">Posidoniimonas corsicana</name>
    <dbReference type="NCBI Taxonomy" id="1938618"/>
    <lineage>
        <taxon>Bacteria</taxon>
        <taxon>Pseudomonadati</taxon>
        <taxon>Planctomycetota</taxon>
        <taxon>Planctomycetia</taxon>
        <taxon>Pirellulales</taxon>
        <taxon>Lacipirellulaceae</taxon>
        <taxon>Posidoniimonas</taxon>
    </lineage>
</organism>